<protein>
    <submittedName>
        <fullName evidence="1">Uncharacterized protein</fullName>
    </submittedName>
</protein>
<organism evidence="1">
    <name type="scientific">Manihot esculenta</name>
    <name type="common">Cassava</name>
    <name type="synonym">Jatropha manihot</name>
    <dbReference type="NCBI Taxonomy" id="3983"/>
    <lineage>
        <taxon>Eukaryota</taxon>
        <taxon>Viridiplantae</taxon>
        <taxon>Streptophyta</taxon>
        <taxon>Embryophyta</taxon>
        <taxon>Tracheophyta</taxon>
        <taxon>Spermatophyta</taxon>
        <taxon>Magnoliopsida</taxon>
        <taxon>eudicotyledons</taxon>
        <taxon>Gunneridae</taxon>
        <taxon>Pentapetalae</taxon>
        <taxon>rosids</taxon>
        <taxon>fabids</taxon>
        <taxon>Malpighiales</taxon>
        <taxon>Euphorbiaceae</taxon>
        <taxon>Crotonoideae</taxon>
        <taxon>Manihoteae</taxon>
        <taxon>Manihot</taxon>
    </lineage>
</organism>
<dbReference type="AlphaFoldDB" id="A0A2C9W2S0"/>
<sequence length="73" mass="8234">MIISVLADGLTGNYASSPKNLHTKYASPKSLQDLFINMGTVPFEYHRNCSLLNKPSYTLSVTIHRHQIIVHFC</sequence>
<proteinExistence type="predicted"/>
<accession>A0A2C9W2S0</accession>
<evidence type="ECO:0000313" key="1">
    <source>
        <dbReference type="EMBL" id="OAY52731.1"/>
    </source>
</evidence>
<name>A0A2C9W2S0_MANES</name>
<dbReference type="EMBL" id="CM004390">
    <property type="protein sequence ID" value="OAY52731.1"/>
    <property type="molecule type" value="Genomic_DNA"/>
</dbReference>
<gene>
    <name evidence="1" type="ORF">MANES_04G106500</name>
</gene>
<reference evidence="1" key="1">
    <citation type="submission" date="2016-02" db="EMBL/GenBank/DDBJ databases">
        <title>WGS assembly of Manihot esculenta.</title>
        <authorList>
            <person name="Bredeson J.V."/>
            <person name="Prochnik S.E."/>
            <person name="Lyons J.B."/>
            <person name="Schmutz J."/>
            <person name="Grimwood J."/>
            <person name="Vrebalov J."/>
            <person name="Bart R.S."/>
            <person name="Amuge T."/>
            <person name="Ferguson M.E."/>
            <person name="Green R."/>
            <person name="Putnam N."/>
            <person name="Stites J."/>
            <person name="Rounsley S."/>
            <person name="Rokhsar D.S."/>
        </authorList>
    </citation>
    <scope>NUCLEOTIDE SEQUENCE [LARGE SCALE GENOMIC DNA]</scope>
    <source>
        <tissue evidence="1">Leaf</tissue>
    </source>
</reference>